<dbReference type="SUPFAM" id="SSF48726">
    <property type="entry name" value="Immunoglobulin"/>
    <property type="match status" value="1"/>
</dbReference>
<dbReference type="InterPro" id="IPR003599">
    <property type="entry name" value="Ig_sub"/>
</dbReference>
<dbReference type="SMART" id="SM00409">
    <property type="entry name" value="IG"/>
    <property type="match status" value="1"/>
</dbReference>
<protein>
    <recommendedName>
        <fullName evidence="3">Ig-like domain-containing protein</fullName>
    </recommendedName>
</protein>
<name>A0A9D3PCK3_MEGAT</name>
<dbReference type="InterPro" id="IPR013106">
    <property type="entry name" value="Ig_V-set"/>
</dbReference>
<dbReference type="OrthoDB" id="9422899at2759"/>
<keyword evidence="1" id="KW-0472">Membrane</keyword>
<dbReference type="AlphaFoldDB" id="A0A9D3PCK3"/>
<dbReference type="Pfam" id="PF07686">
    <property type="entry name" value="V-set"/>
    <property type="match status" value="1"/>
</dbReference>
<reference evidence="4" key="1">
    <citation type="submission" date="2021-01" db="EMBL/GenBank/DDBJ databases">
        <authorList>
            <person name="Zahm M."/>
            <person name="Roques C."/>
            <person name="Cabau C."/>
            <person name="Klopp C."/>
            <person name="Donnadieu C."/>
            <person name="Jouanno E."/>
            <person name="Lampietro C."/>
            <person name="Louis A."/>
            <person name="Herpin A."/>
            <person name="Echchiki A."/>
            <person name="Berthelot C."/>
            <person name="Parey E."/>
            <person name="Roest-Crollius H."/>
            <person name="Braasch I."/>
            <person name="Postlethwait J."/>
            <person name="Bobe J."/>
            <person name="Montfort J."/>
            <person name="Bouchez O."/>
            <person name="Begum T."/>
            <person name="Mejri S."/>
            <person name="Adams A."/>
            <person name="Chen W.-J."/>
            <person name="Guiguen Y."/>
        </authorList>
    </citation>
    <scope>NUCLEOTIDE SEQUENCE</scope>
    <source>
        <strain evidence="4">YG-15Mar2019-1</strain>
        <tissue evidence="4">Brain</tissue>
    </source>
</reference>
<keyword evidence="5" id="KW-1185">Reference proteome</keyword>
<keyword evidence="2" id="KW-0732">Signal</keyword>
<proteinExistence type="predicted"/>
<comment type="caution">
    <text evidence="4">The sequence shown here is derived from an EMBL/GenBank/DDBJ whole genome shotgun (WGS) entry which is preliminary data.</text>
</comment>
<dbReference type="InterPro" id="IPR013783">
    <property type="entry name" value="Ig-like_fold"/>
</dbReference>
<dbReference type="EMBL" id="JAFDVH010000024">
    <property type="protein sequence ID" value="KAG7455427.1"/>
    <property type="molecule type" value="Genomic_DNA"/>
</dbReference>
<feature type="domain" description="Ig-like" evidence="3">
    <location>
        <begin position="25"/>
        <end position="105"/>
    </location>
</feature>
<evidence type="ECO:0000313" key="4">
    <source>
        <dbReference type="EMBL" id="KAG7455427.1"/>
    </source>
</evidence>
<dbReference type="PANTHER" id="PTHR15193:SF1">
    <property type="entry name" value="CD83 ANTIGEN"/>
    <property type="match status" value="1"/>
</dbReference>
<evidence type="ECO:0000256" key="1">
    <source>
        <dbReference type="SAM" id="Phobius"/>
    </source>
</evidence>
<gene>
    <name evidence="4" type="ORF">MATL_G00256710</name>
</gene>
<dbReference type="PROSITE" id="PS50835">
    <property type="entry name" value="IG_LIKE"/>
    <property type="match status" value="1"/>
</dbReference>
<feature type="transmembrane region" description="Helical" evidence="1">
    <location>
        <begin position="137"/>
        <end position="158"/>
    </location>
</feature>
<accession>A0A9D3PCK3</accession>
<feature type="chain" id="PRO_5038582184" description="Ig-like domain-containing protein" evidence="2">
    <location>
        <begin position="19"/>
        <end position="180"/>
    </location>
</feature>
<keyword evidence="1" id="KW-0812">Transmembrane</keyword>
<sequence>MTAFLFFLCLLSFGSAKADITAECGDDITLRCPVTTERHVKYRAVSWYKVSDDGLSGIFRWDQQRGSMRLFRGFNRSAGCPTGDGLSMELQNVTTDDQGAYRCSLWAPVGHRNKNGDVKLIVTGCSHAEDSLAKVEIMLYAAGALALCVTTLSLLYILDIWHLKRQVFTWRTYEDVSLIK</sequence>
<dbReference type="Proteomes" id="UP001046870">
    <property type="component" value="Chromosome 24"/>
</dbReference>
<dbReference type="Gene3D" id="2.60.40.10">
    <property type="entry name" value="Immunoglobulins"/>
    <property type="match status" value="1"/>
</dbReference>
<keyword evidence="1" id="KW-1133">Transmembrane helix</keyword>
<organism evidence="4 5">
    <name type="scientific">Megalops atlanticus</name>
    <name type="common">Tarpon</name>
    <name type="synonym">Clupea gigantea</name>
    <dbReference type="NCBI Taxonomy" id="7932"/>
    <lineage>
        <taxon>Eukaryota</taxon>
        <taxon>Metazoa</taxon>
        <taxon>Chordata</taxon>
        <taxon>Craniata</taxon>
        <taxon>Vertebrata</taxon>
        <taxon>Euteleostomi</taxon>
        <taxon>Actinopterygii</taxon>
        <taxon>Neopterygii</taxon>
        <taxon>Teleostei</taxon>
        <taxon>Elopiformes</taxon>
        <taxon>Megalopidae</taxon>
        <taxon>Megalops</taxon>
    </lineage>
</organism>
<feature type="signal peptide" evidence="2">
    <location>
        <begin position="1"/>
        <end position="18"/>
    </location>
</feature>
<evidence type="ECO:0000259" key="3">
    <source>
        <dbReference type="PROSITE" id="PS50835"/>
    </source>
</evidence>
<evidence type="ECO:0000313" key="5">
    <source>
        <dbReference type="Proteomes" id="UP001046870"/>
    </source>
</evidence>
<evidence type="ECO:0000256" key="2">
    <source>
        <dbReference type="SAM" id="SignalP"/>
    </source>
</evidence>
<dbReference type="InterPro" id="IPR007110">
    <property type="entry name" value="Ig-like_dom"/>
</dbReference>
<dbReference type="InterPro" id="IPR036179">
    <property type="entry name" value="Ig-like_dom_sf"/>
</dbReference>
<dbReference type="PANTHER" id="PTHR15193">
    <property type="entry name" value="CD83 ANTIGEN"/>
    <property type="match status" value="1"/>
</dbReference>